<accession>A0A565AZ21</accession>
<feature type="signal peptide" evidence="1">
    <location>
        <begin position="1"/>
        <end position="21"/>
    </location>
</feature>
<proteinExistence type="predicted"/>
<evidence type="ECO:0000313" key="3">
    <source>
        <dbReference type="Proteomes" id="UP000489600"/>
    </source>
</evidence>
<dbReference type="AlphaFoldDB" id="A0A565AZ21"/>
<keyword evidence="1" id="KW-0732">Signal</keyword>
<gene>
    <name evidence="2" type="ORF">ANE_LOCUS5103</name>
</gene>
<dbReference type="Proteomes" id="UP000489600">
    <property type="component" value="Unassembled WGS sequence"/>
</dbReference>
<protein>
    <submittedName>
        <fullName evidence="2">Uncharacterized protein</fullName>
    </submittedName>
</protein>
<organism evidence="2 3">
    <name type="scientific">Arabis nemorensis</name>
    <dbReference type="NCBI Taxonomy" id="586526"/>
    <lineage>
        <taxon>Eukaryota</taxon>
        <taxon>Viridiplantae</taxon>
        <taxon>Streptophyta</taxon>
        <taxon>Embryophyta</taxon>
        <taxon>Tracheophyta</taxon>
        <taxon>Spermatophyta</taxon>
        <taxon>Magnoliopsida</taxon>
        <taxon>eudicotyledons</taxon>
        <taxon>Gunneridae</taxon>
        <taxon>Pentapetalae</taxon>
        <taxon>rosids</taxon>
        <taxon>malvids</taxon>
        <taxon>Brassicales</taxon>
        <taxon>Brassicaceae</taxon>
        <taxon>Arabideae</taxon>
        <taxon>Arabis</taxon>
    </lineage>
</organism>
<reference evidence="2" key="1">
    <citation type="submission" date="2019-07" db="EMBL/GenBank/DDBJ databases">
        <authorList>
            <person name="Dittberner H."/>
        </authorList>
    </citation>
    <scope>NUCLEOTIDE SEQUENCE [LARGE SCALE GENOMIC DNA]</scope>
</reference>
<sequence>MHHWLIFNLVVEILSLSPSHLLDFFINHNQLKSLFPWKQQCHGSSTVDWSQFASPCPHAVPSSLGFFTGNALIGFDFLIL</sequence>
<evidence type="ECO:0000256" key="1">
    <source>
        <dbReference type="SAM" id="SignalP"/>
    </source>
</evidence>
<evidence type="ECO:0000313" key="2">
    <source>
        <dbReference type="EMBL" id="VVA94658.1"/>
    </source>
</evidence>
<dbReference type="EMBL" id="CABITT030000002">
    <property type="protein sequence ID" value="VVA94658.1"/>
    <property type="molecule type" value="Genomic_DNA"/>
</dbReference>
<name>A0A565AZ21_9BRAS</name>
<feature type="chain" id="PRO_5021925592" evidence="1">
    <location>
        <begin position="22"/>
        <end position="80"/>
    </location>
</feature>
<comment type="caution">
    <text evidence="2">The sequence shown here is derived from an EMBL/GenBank/DDBJ whole genome shotgun (WGS) entry which is preliminary data.</text>
</comment>
<keyword evidence="3" id="KW-1185">Reference proteome</keyword>